<keyword evidence="2" id="KW-1185">Reference proteome</keyword>
<evidence type="ECO:0000313" key="2">
    <source>
        <dbReference type="Proteomes" id="UP001066276"/>
    </source>
</evidence>
<dbReference type="Proteomes" id="UP001066276">
    <property type="component" value="Chromosome 7"/>
</dbReference>
<proteinExistence type="predicted"/>
<comment type="caution">
    <text evidence="1">The sequence shown here is derived from an EMBL/GenBank/DDBJ whole genome shotgun (WGS) entry which is preliminary data.</text>
</comment>
<protein>
    <submittedName>
        <fullName evidence="1">Uncharacterized protein</fullName>
    </submittedName>
</protein>
<organism evidence="1 2">
    <name type="scientific">Pleurodeles waltl</name>
    <name type="common">Iberian ribbed newt</name>
    <dbReference type="NCBI Taxonomy" id="8319"/>
    <lineage>
        <taxon>Eukaryota</taxon>
        <taxon>Metazoa</taxon>
        <taxon>Chordata</taxon>
        <taxon>Craniata</taxon>
        <taxon>Vertebrata</taxon>
        <taxon>Euteleostomi</taxon>
        <taxon>Amphibia</taxon>
        <taxon>Batrachia</taxon>
        <taxon>Caudata</taxon>
        <taxon>Salamandroidea</taxon>
        <taxon>Salamandridae</taxon>
        <taxon>Pleurodelinae</taxon>
        <taxon>Pleurodeles</taxon>
    </lineage>
</organism>
<reference evidence="1" key="1">
    <citation type="journal article" date="2022" name="bioRxiv">
        <title>Sequencing and chromosome-scale assembly of the giantPleurodeles waltlgenome.</title>
        <authorList>
            <person name="Brown T."/>
            <person name="Elewa A."/>
            <person name="Iarovenko S."/>
            <person name="Subramanian E."/>
            <person name="Araus A.J."/>
            <person name="Petzold A."/>
            <person name="Susuki M."/>
            <person name="Suzuki K.-i.T."/>
            <person name="Hayashi T."/>
            <person name="Toyoda A."/>
            <person name="Oliveira C."/>
            <person name="Osipova E."/>
            <person name="Leigh N.D."/>
            <person name="Simon A."/>
            <person name="Yun M.H."/>
        </authorList>
    </citation>
    <scope>NUCLEOTIDE SEQUENCE</scope>
    <source>
        <strain evidence="1">20211129_DDA</strain>
        <tissue evidence="1">Liver</tissue>
    </source>
</reference>
<gene>
    <name evidence="1" type="ORF">NDU88_008137</name>
</gene>
<evidence type="ECO:0000313" key="1">
    <source>
        <dbReference type="EMBL" id="KAJ1129772.1"/>
    </source>
</evidence>
<sequence>MSRMLLPHTRRVGNRRNTASRVRFTILWVSKYAHQDVAHDPPTTPRLTGISDRLSLRKQQRQRQAHTMTPRTLEPENHRQEMNAAWLGSCLQPELVAKNVVNKARFHSRVFIPSLFIMTRPSVLPSPRETHNCLPCNVKTLAFFRTLNTANHNMFLSGKAICLKINLMSKSVNKFNLRLMNHCQCKNVRNKN</sequence>
<dbReference type="AlphaFoldDB" id="A0AAV7PR09"/>
<dbReference type="EMBL" id="JANPWB010000011">
    <property type="protein sequence ID" value="KAJ1129772.1"/>
    <property type="molecule type" value="Genomic_DNA"/>
</dbReference>
<accession>A0AAV7PR09</accession>
<name>A0AAV7PR09_PLEWA</name>